<dbReference type="Proteomes" id="UP001195941">
    <property type="component" value="Unassembled WGS sequence"/>
</dbReference>
<organism evidence="1 2">
    <name type="scientific">Thalassovita aquimarina</name>
    <dbReference type="NCBI Taxonomy" id="2785917"/>
    <lineage>
        <taxon>Bacteria</taxon>
        <taxon>Pseudomonadati</taxon>
        <taxon>Pseudomonadota</taxon>
        <taxon>Alphaproteobacteria</taxon>
        <taxon>Rhodobacterales</taxon>
        <taxon>Roseobacteraceae</taxon>
        <taxon>Thalassovita</taxon>
    </lineage>
</organism>
<dbReference type="EMBL" id="JADMKU010000007">
    <property type="protein sequence ID" value="MBR9651391.1"/>
    <property type="molecule type" value="Genomic_DNA"/>
</dbReference>
<evidence type="ECO:0000313" key="1">
    <source>
        <dbReference type="EMBL" id="MBR9651391.1"/>
    </source>
</evidence>
<reference evidence="1 2" key="1">
    <citation type="journal article" date="2021" name="Arch. Microbiol.">
        <title>Thalassobius aquimarinus sp. nov., isolated from the Sea of Japan seashore.</title>
        <authorList>
            <person name="Kurilenko V.V."/>
            <person name="Romanenko L.A."/>
            <person name="Chernysheva N.Y."/>
            <person name="Velansky P.V."/>
            <person name="Tekutyeva L.A."/>
            <person name="Isaeva M.P."/>
            <person name="Mikhailov V.V."/>
        </authorList>
    </citation>
    <scope>NUCLEOTIDE SEQUENCE [LARGE SCALE GENOMIC DNA]</scope>
    <source>
        <strain evidence="1 2">KMM 8518</strain>
    </source>
</reference>
<accession>A0ABS5HR05</accession>
<dbReference type="RefSeq" id="WP_212700911.1">
    <property type="nucleotide sequence ID" value="NZ_JADMKU010000007.1"/>
</dbReference>
<gene>
    <name evidence="1" type="ORF">IT775_09675</name>
</gene>
<keyword evidence="2" id="KW-1185">Reference proteome</keyword>
<comment type="caution">
    <text evidence="1">The sequence shown here is derived from an EMBL/GenBank/DDBJ whole genome shotgun (WGS) entry which is preliminary data.</text>
</comment>
<name>A0ABS5HR05_9RHOB</name>
<sequence>MSTSRQRARAIQVSKQIGGGKSDIFWLTDEQMAPFGPTFRNAMPSHRSMIADQVHAKRRTAMLSA</sequence>
<proteinExistence type="predicted"/>
<protein>
    <submittedName>
        <fullName evidence="1">Uncharacterized protein</fullName>
    </submittedName>
</protein>
<evidence type="ECO:0000313" key="2">
    <source>
        <dbReference type="Proteomes" id="UP001195941"/>
    </source>
</evidence>